<comment type="caution">
    <text evidence="1">The sequence shown here is derived from an EMBL/GenBank/DDBJ whole genome shotgun (WGS) entry which is preliminary data.</text>
</comment>
<keyword evidence="2" id="KW-1185">Reference proteome</keyword>
<dbReference type="EMBL" id="JBJKBG010000005">
    <property type="protein sequence ID" value="KAL3738931.1"/>
    <property type="molecule type" value="Genomic_DNA"/>
</dbReference>
<proteinExistence type="predicted"/>
<dbReference type="Proteomes" id="UP001634007">
    <property type="component" value="Unassembled WGS sequence"/>
</dbReference>
<protein>
    <submittedName>
        <fullName evidence="1">Uncharacterized protein</fullName>
    </submittedName>
</protein>
<gene>
    <name evidence="1" type="ORF">ACJRO7_020333</name>
</gene>
<evidence type="ECO:0000313" key="2">
    <source>
        <dbReference type="Proteomes" id="UP001634007"/>
    </source>
</evidence>
<sequence length="118" mass="12453">MVVAPPSSKPRTGPSLHAVAPGRIFADHRHALSHLLTHEHRPAIIALHVVAKPECLRALKPRRPCSFAIVAPATLAFLACCSQPPTTAGPTLTPNRSASRFLQLKACDAPSISPSATT</sequence>
<name>A0ABD3KGE6_EUCGL</name>
<accession>A0ABD3KGE6</accession>
<organism evidence="1 2">
    <name type="scientific">Eucalyptus globulus</name>
    <name type="common">Tasmanian blue gum</name>
    <dbReference type="NCBI Taxonomy" id="34317"/>
    <lineage>
        <taxon>Eukaryota</taxon>
        <taxon>Viridiplantae</taxon>
        <taxon>Streptophyta</taxon>
        <taxon>Embryophyta</taxon>
        <taxon>Tracheophyta</taxon>
        <taxon>Spermatophyta</taxon>
        <taxon>Magnoliopsida</taxon>
        <taxon>eudicotyledons</taxon>
        <taxon>Gunneridae</taxon>
        <taxon>Pentapetalae</taxon>
        <taxon>rosids</taxon>
        <taxon>malvids</taxon>
        <taxon>Myrtales</taxon>
        <taxon>Myrtaceae</taxon>
        <taxon>Myrtoideae</taxon>
        <taxon>Eucalypteae</taxon>
        <taxon>Eucalyptus</taxon>
    </lineage>
</organism>
<evidence type="ECO:0000313" key="1">
    <source>
        <dbReference type="EMBL" id="KAL3738931.1"/>
    </source>
</evidence>
<reference evidence="1 2" key="1">
    <citation type="submission" date="2024-11" db="EMBL/GenBank/DDBJ databases">
        <title>Chromosome-level genome assembly of Eucalyptus globulus Labill. provides insights into its genome evolution.</title>
        <authorList>
            <person name="Li X."/>
        </authorList>
    </citation>
    <scope>NUCLEOTIDE SEQUENCE [LARGE SCALE GENOMIC DNA]</scope>
    <source>
        <strain evidence="1">CL2024</strain>
        <tissue evidence="1">Fresh tender leaves</tissue>
    </source>
</reference>
<dbReference type="AlphaFoldDB" id="A0ABD3KGE6"/>